<dbReference type="Gene3D" id="3.30.63.10">
    <property type="entry name" value="Guanylate Kinase phosphate binding domain"/>
    <property type="match status" value="1"/>
</dbReference>
<organism evidence="5 6">
    <name type="scientific">Candidatus Ozemobacter sibiricus</name>
    <dbReference type="NCBI Taxonomy" id="2268124"/>
    <lineage>
        <taxon>Bacteria</taxon>
        <taxon>Candidatus Ozemobacteria</taxon>
        <taxon>Candidatus Ozemobacterales</taxon>
        <taxon>Candidatus Ozemobacteraceae</taxon>
        <taxon>Candidatus Ozemobacter</taxon>
    </lineage>
</organism>
<dbReference type="GO" id="GO:0004385">
    <property type="term" value="F:GMP kinase activity"/>
    <property type="evidence" value="ECO:0007669"/>
    <property type="project" value="TreeGrafter"/>
</dbReference>
<dbReference type="PANTHER" id="PTHR23117">
    <property type="entry name" value="GUANYLATE KINASE-RELATED"/>
    <property type="match status" value="1"/>
</dbReference>
<evidence type="ECO:0000259" key="4">
    <source>
        <dbReference type="PROSITE" id="PS50052"/>
    </source>
</evidence>
<dbReference type="InterPro" id="IPR008144">
    <property type="entry name" value="Guanylate_kin-like_dom"/>
</dbReference>
<dbReference type="PROSITE" id="PS50052">
    <property type="entry name" value="GUANYLATE_KINASE_2"/>
    <property type="match status" value="1"/>
</dbReference>
<reference evidence="5 6" key="1">
    <citation type="submission" date="2018-05" db="EMBL/GenBank/DDBJ databases">
        <title>A metagenomic window into the 2 km-deep terrestrial subsurface aquifer revealed taxonomically and functionally diverse microbial community comprising novel uncultured bacterial lineages.</title>
        <authorList>
            <person name="Kadnikov V.V."/>
            <person name="Mardanov A.V."/>
            <person name="Beletsky A.V."/>
            <person name="Banks D."/>
            <person name="Pimenov N.V."/>
            <person name="Frank Y.A."/>
            <person name="Karnachuk O.V."/>
            <person name="Ravin N.V."/>
        </authorList>
    </citation>
    <scope>NUCLEOTIDE SEQUENCE [LARGE SCALE GENOMIC DNA]</scope>
    <source>
        <strain evidence="5">BY5</strain>
    </source>
</reference>
<dbReference type="Gene3D" id="3.40.50.300">
    <property type="entry name" value="P-loop containing nucleotide triphosphate hydrolases"/>
    <property type="match status" value="1"/>
</dbReference>
<comment type="caution">
    <text evidence="5">The sequence shown here is derived from an EMBL/GenBank/DDBJ whole genome shotgun (WGS) entry which is preliminary data.</text>
</comment>
<dbReference type="SUPFAM" id="SSF52540">
    <property type="entry name" value="P-loop containing nucleoside triphosphate hydrolases"/>
    <property type="match status" value="1"/>
</dbReference>
<dbReference type="InterPro" id="IPR008145">
    <property type="entry name" value="GK/Ca_channel_bsu"/>
</dbReference>
<evidence type="ECO:0000256" key="1">
    <source>
        <dbReference type="ARBA" id="ARBA00005790"/>
    </source>
</evidence>
<dbReference type="EMBL" id="QOQW01000009">
    <property type="protein sequence ID" value="RCK79893.1"/>
    <property type="molecule type" value="Genomic_DNA"/>
</dbReference>
<feature type="domain" description="Guanylate kinase-like" evidence="4">
    <location>
        <begin position="14"/>
        <end position="191"/>
    </location>
</feature>
<dbReference type="InterPro" id="IPR027417">
    <property type="entry name" value="P-loop_NTPase"/>
</dbReference>
<dbReference type="SMART" id="SM00072">
    <property type="entry name" value="GuKc"/>
    <property type="match status" value="1"/>
</dbReference>
<comment type="similarity">
    <text evidence="1">Belongs to the guanylate kinase family.</text>
</comment>
<dbReference type="PANTHER" id="PTHR23117:SF13">
    <property type="entry name" value="GUANYLATE KINASE"/>
    <property type="match status" value="1"/>
</dbReference>
<dbReference type="Proteomes" id="UP000252355">
    <property type="component" value="Unassembled WGS sequence"/>
</dbReference>
<keyword evidence="2" id="KW-0808">Transferase</keyword>
<dbReference type="PROSITE" id="PS00856">
    <property type="entry name" value="GUANYLATE_KINASE_1"/>
    <property type="match status" value="1"/>
</dbReference>
<keyword evidence="3 5" id="KW-0418">Kinase</keyword>
<dbReference type="AlphaFoldDB" id="A0A367ZP64"/>
<dbReference type="GO" id="GO:0005829">
    <property type="term" value="C:cytosol"/>
    <property type="evidence" value="ECO:0007669"/>
    <property type="project" value="TreeGrafter"/>
</dbReference>
<dbReference type="InterPro" id="IPR020590">
    <property type="entry name" value="Guanylate_kinase_CS"/>
</dbReference>
<proteinExistence type="inferred from homology"/>
<protein>
    <submittedName>
        <fullName evidence="5">Guanylate kinase</fullName>
    </submittedName>
</protein>
<evidence type="ECO:0000256" key="2">
    <source>
        <dbReference type="ARBA" id="ARBA00022679"/>
    </source>
</evidence>
<evidence type="ECO:0000256" key="3">
    <source>
        <dbReference type="ARBA" id="ARBA00022777"/>
    </source>
</evidence>
<dbReference type="Pfam" id="PF00625">
    <property type="entry name" value="Guanylate_kin"/>
    <property type="match status" value="1"/>
</dbReference>
<evidence type="ECO:0000313" key="5">
    <source>
        <dbReference type="EMBL" id="RCK79893.1"/>
    </source>
</evidence>
<name>A0A367ZP64_9BACT</name>
<accession>A0A367ZP64</accession>
<sequence>MTQPDALPGMKPKPLLFVISGPSGSGKGTALDFIERTFAPVITRSPTYTTRARRNGERDGKDYHYVDQARFDELVASKEIFEFTRTYNDELYGSPRRLIMADDEHHLLVELDFNGFHRLRSISRRKVIGIFIMPPSIDELSKRILARQPETNLERRLHRVSEQIAHAWSYDYIILNQDREEFLRRVRCCVEAELFRQDGIGFLTEHWHTLDVTLARS</sequence>
<gene>
    <name evidence="5" type="ORF">OZSIB_3762</name>
</gene>
<dbReference type="CDD" id="cd00071">
    <property type="entry name" value="GMPK"/>
    <property type="match status" value="1"/>
</dbReference>
<evidence type="ECO:0000313" key="6">
    <source>
        <dbReference type="Proteomes" id="UP000252355"/>
    </source>
</evidence>